<dbReference type="InterPro" id="IPR014238">
    <property type="entry name" value="Spore_YlmC/YmxH"/>
</dbReference>
<keyword evidence="2" id="KW-1185">Reference proteome</keyword>
<dbReference type="Proteomes" id="UP000661691">
    <property type="component" value="Unassembled WGS sequence"/>
</dbReference>
<dbReference type="RefSeq" id="WP_191139939.1">
    <property type="nucleotide sequence ID" value="NZ_JACXAG020000004.1"/>
</dbReference>
<dbReference type="Gene3D" id="2.30.30.240">
    <property type="entry name" value="PRC-barrel domain"/>
    <property type="match status" value="1"/>
</dbReference>
<dbReference type="EMBL" id="JACXAH010000026">
    <property type="protein sequence ID" value="MBD1373483.1"/>
    <property type="molecule type" value="Genomic_DNA"/>
</dbReference>
<sequence>MRWSELVDKECIDLVNGEKMGKLDQADLSFHDKTGKIETIWIPQSQGWLKKNNHQTELSWKMIKKIGPETIIIDSSKRK</sequence>
<dbReference type="InterPro" id="IPR011033">
    <property type="entry name" value="PRC_barrel-like_sf"/>
</dbReference>
<dbReference type="SUPFAM" id="SSF50346">
    <property type="entry name" value="PRC-barrel domain"/>
    <property type="match status" value="1"/>
</dbReference>
<dbReference type="NCBIfam" id="TIGR02888">
    <property type="entry name" value="spore_YlmC_YmxH"/>
    <property type="match status" value="1"/>
</dbReference>
<evidence type="ECO:0000313" key="2">
    <source>
        <dbReference type="Proteomes" id="UP000661691"/>
    </source>
</evidence>
<protein>
    <submittedName>
        <fullName evidence="1">YlmC/YmxH family sporulation protein</fullName>
    </submittedName>
</protein>
<proteinExistence type="predicted"/>
<name>A0A926RUW4_9BACL</name>
<comment type="caution">
    <text evidence="1">The sequence shown here is derived from an EMBL/GenBank/DDBJ whole genome shotgun (WGS) entry which is preliminary data.</text>
</comment>
<accession>A0A926RUW4</accession>
<reference evidence="2" key="1">
    <citation type="submission" date="2022-10" db="EMBL/GenBank/DDBJ databases">
        <title>A novel bacterium of genus Hazenella, isolated from South China Sea.</title>
        <authorList>
            <person name="Huang H."/>
            <person name="Mo K."/>
            <person name="Hu Y."/>
        </authorList>
    </citation>
    <scope>NUCLEOTIDE SEQUENCE [LARGE SCALE GENOMIC DNA]</scope>
    <source>
        <strain evidence="2">IB182357</strain>
    </source>
</reference>
<dbReference type="PANTHER" id="PTHR40061">
    <property type="entry name" value="SPORULATION PROTEIN YLMC-RELATED"/>
    <property type="match status" value="1"/>
</dbReference>
<dbReference type="PANTHER" id="PTHR40061:SF1">
    <property type="entry name" value="SPORULATION PROTEIN YLMC-RELATED"/>
    <property type="match status" value="1"/>
</dbReference>
<gene>
    <name evidence="1" type="ORF">IC620_14105</name>
</gene>
<dbReference type="AlphaFoldDB" id="A0A926RUW4"/>
<evidence type="ECO:0000313" key="1">
    <source>
        <dbReference type="EMBL" id="MBD1373483.1"/>
    </source>
</evidence>
<organism evidence="1 2">
    <name type="scientific">Polycladospora coralii</name>
    <dbReference type="NCBI Taxonomy" id="2771432"/>
    <lineage>
        <taxon>Bacteria</taxon>
        <taxon>Bacillati</taxon>
        <taxon>Bacillota</taxon>
        <taxon>Bacilli</taxon>
        <taxon>Bacillales</taxon>
        <taxon>Thermoactinomycetaceae</taxon>
        <taxon>Polycladospora</taxon>
    </lineage>
</organism>